<feature type="transmembrane region" description="Helical" evidence="8">
    <location>
        <begin position="88"/>
        <end position="109"/>
    </location>
</feature>
<feature type="transmembrane region" description="Helical" evidence="8">
    <location>
        <begin position="303"/>
        <end position="326"/>
    </location>
</feature>
<feature type="transmembrane region" description="Helical" evidence="8">
    <location>
        <begin position="365"/>
        <end position="384"/>
    </location>
</feature>
<organism evidence="10 11">
    <name type="scientific">Actinomycetospora cinnamomea</name>
    <dbReference type="NCBI Taxonomy" id="663609"/>
    <lineage>
        <taxon>Bacteria</taxon>
        <taxon>Bacillati</taxon>
        <taxon>Actinomycetota</taxon>
        <taxon>Actinomycetes</taxon>
        <taxon>Pseudonocardiales</taxon>
        <taxon>Pseudonocardiaceae</taxon>
        <taxon>Actinomycetospora</taxon>
    </lineage>
</organism>
<evidence type="ECO:0000259" key="9">
    <source>
        <dbReference type="Pfam" id="PF00999"/>
    </source>
</evidence>
<keyword evidence="3" id="KW-0050">Antiport</keyword>
<evidence type="ECO:0000313" key="10">
    <source>
        <dbReference type="EMBL" id="PVZ06814.1"/>
    </source>
</evidence>
<protein>
    <submittedName>
        <fullName evidence="10">Sodium/proton antiporter (CPA1 family)</fullName>
    </submittedName>
</protein>
<evidence type="ECO:0000256" key="4">
    <source>
        <dbReference type="ARBA" id="ARBA00022692"/>
    </source>
</evidence>
<name>A0A2U1F3R1_9PSEU</name>
<evidence type="ECO:0000256" key="2">
    <source>
        <dbReference type="ARBA" id="ARBA00022448"/>
    </source>
</evidence>
<keyword evidence="5 8" id="KW-1133">Transmembrane helix</keyword>
<feature type="transmembrane region" description="Helical" evidence="8">
    <location>
        <begin position="29"/>
        <end position="47"/>
    </location>
</feature>
<accession>A0A2U1F3R1</accession>
<dbReference type="OrthoDB" id="4174405at2"/>
<feature type="transmembrane region" description="Helical" evidence="8">
    <location>
        <begin position="149"/>
        <end position="172"/>
    </location>
</feature>
<keyword evidence="11" id="KW-1185">Reference proteome</keyword>
<dbReference type="EMBL" id="QEKW01000012">
    <property type="protein sequence ID" value="PVZ06814.1"/>
    <property type="molecule type" value="Genomic_DNA"/>
</dbReference>
<keyword evidence="4 8" id="KW-0812">Transmembrane</keyword>
<evidence type="ECO:0000256" key="8">
    <source>
        <dbReference type="SAM" id="Phobius"/>
    </source>
</evidence>
<dbReference type="InterPro" id="IPR006153">
    <property type="entry name" value="Cation/H_exchanger_TM"/>
</dbReference>
<feature type="transmembrane region" description="Helical" evidence="8">
    <location>
        <begin position="115"/>
        <end position="137"/>
    </location>
</feature>
<dbReference type="GO" id="GO:1902600">
    <property type="term" value="P:proton transmembrane transport"/>
    <property type="evidence" value="ECO:0007669"/>
    <property type="project" value="InterPro"/>
</dbReference>
<feature type="transmembrane region" description="Helical" evidence="8">
    <location>
        <begin position="235"/>
        <end position="258"/>
    </location>
</feature>
<dbReference type="RefSeq" id="WP_116709862.1">
    <property type="nucleotide sequence ID" value="NZ_QEKW01000012.1"/>
</dbReference>
<evidence type="ECO:0000256" key="6">
    <source>
        <dbReference type="ARBA" id="ARBA00023065"/>
    </source>
</evidence>
<proteinExistence type="predicted"/>
<dbReference type="PANTHER" id="PTHR32507:SF8">
    <property type="entry name" value="CNH1P"/>
    <property type="match status" value="1"/>
</dbReference>
<dbReference type="GO" id="GO:0015297">
    <property type="term" value="F:antiporter activity"/>
    <property type="evidence" value="ECO:0007669"/>
    <property type="project" value="UniProtKB-KW"/>
</dbReference>
<evidence type="ECO:0000256" key="5">
    <source>
        <dbReference type="ARBA" id="ARBA00022989"/>
    </source>
</evidence>
<gene>
    <name evidence="10" type="ORF">C8D89_1127</name>
</gene>
<keyword evidence="6" id="KW-0406">Ion transport</keyword>
<feature type="domain" description="Cation/H+ exchanger transmembrane" evidence="9">
    <location>
        <begin position="12"/>
        <end position="388"/>
    </location>
</feature>
<dbReference type="GO" id="GO:0005886">
    <property type="term" value="C:plasma membrane"/>
    <property type="evidence" value="ECO:0007669"/>
    <property type="project" value="UniProtKB-SubCell"/>
</dbReference>
<dbReference type="PANTHER" id="PTHR32507">
    <property type="entry name" value="NA(+)/H(+) ANTIPORTER 1"/>
    <property type="match status" value="1"/>
</dbReference>
<evidence type="ECO:0000313" key="11">
    <source>
        <dbReference type="Proteomes" id="UP000245639"/>
    </source>
</evidence>
<dbReference type="Pfam" id="PF00999">
    <property type="entry name" value="Na_H_Exchanger"/>
    <property type="match status" value="1"/>
</dbReference>
<evidence type="ECO:0000256" key="3">
    <source>
        <dbReference type="ARBA" id="ARBA00022449"/>
    </source>
</evidence>
<feature type="transmembrane region" description="Helical" evidence="8">
    <location>
        <begin position="192"/>
        <end position="214"/>
    </location>
</feature>
<evidence type="ECO:0000256" key="1">
    <source>
        <dbReference type="ARBA" id="ARBA00004651"/>
    </source>
</evidence>
<feature type="transmembrane region" description="Helical" evidence="8">
    <location>
        <begin position="278"/>
        <end position="296"/>
    </location>
</feature>
<comment type="subcellular location">
    <subcellularLocation>
        <location evidence="1">Cell membrane</location>
        <topology evidence="1">Multi-pass membrane protein</topology>
    </subcellularLocation>
</comment>
<evidence type="ECO:0000256" key="7">
    <source>
        <dbReference type="ARBA" id="ARBA00023136"/>
    </source>
</evidence>
<dbReference type="AlphaFoldDB" id="A0A2U1F3R1"/>
<reference evidence="10 11" key="1">
    <citation type="submission" date="2018-04" db="EMBL/GenBank/DDBJ databases">
        <title>Genomic Encyclopedia of Type Strains, Phase IV (KMG-IV): sequencing the most valuable type-strain genomes for metagenomic binning, comparative biology and taxonomic classification.</title>
        <authorList>
            <person name="Goeker M."/>
        </authorList>
    </citation>
    <scope>NUCLEOTIDE SEQUENCE [LARGE SCALE GENOMIC DNA]</scope>
    <source>
        <strain evidence="10 11">DSM 45771</strain>
    </source>
</reference>
<dbReference type="Proteomes" id="UP000245639">
    <property type="component" value="Unassembled WGS sequence"/>
</dbReference>
<comment type="caution">
    <text evidence="10">The sequence shown here is derived from an EMBL/GenBank/DDBJ whole genome shotgun (WGS) entry which is preliminary data.</text>
</comment>
<sequence length="430" mass="45084">MTWALASIGVLLIGFAVVSDRLEAYNLSPAMFFTTTGLAFGPGLGLLDLPIGGREVQLIAEATLTLVLFTDASRISLRRLRREYTVPLRLLGLGLPLTIAAGAGAGVLLLPGVGILEALVLAVMLACTDAALGQAVVTDRRVPSRVRQGLNVESGLNDGLCVPLFVIAVALTEATEQTVTAWSAVTIVVEEVGFGLVGGIVAALLAGMSLRFAARHHTISRPWVQIPSVGAATTAAGTALALGGSIFIAAFTAGLVFSALRPDHGPEVTYLVDQSGELLNAVTFIVFGAVILAPALRHLSWQLLVYALSSLTVVRVLPVAAAMIGTGARRPTLAYLGWFGPRGLASIVFAVTLLDEATLEHGPTLLAAVVVTVALSIFLHGVTARPLTVRYARWYGEHPAGARPRMETVSAAEHRWRTPWLGHHGDGAMP</sequence>
<keyword evidence="2" id="KW-0813">Transport</keyword>
<keyword evidence="7 8" id="KW-0472">Membrane</keyword>